<organism evidence="4 5">
    <name type="scientific">Kolteria novifilia</name>
    <dbReference type="NCBI Taxonomy" id="2527975"/>
    <lineage>
        <taxon>Bacteria</taxon>
        <taxon>Pseudomonadati</taxon>
        <taxon>Planctomycetota</taxon>
        <taxon>Planctomycetia</taxon>
        <taxon>Kolteriales</taxon>
        <taxon>Kolteriaceae</taxon>
        <taxon>Kolteria</taxon>
    </lineage>
</organism>
<keyword evidence="2" id="KW-1133">Transmembrane helix</keyword>
<dbReference type="OrthoDB" id="8001376at2"/>
<dbReference type="Proteomes" id="UP000317093">
    <property type="component" value="Chromosome"/>
</dbReference>
<gene>
    <name evidence="4" type="ORF">Pan216_18690</name>
</gene>
<keyword evidence="5" id="KW-1185">Reference proteome</keyword>
<feature type="domain" description="H repeat-associated protein N-terminal" evidence="3">
    <location>
        <begin position="20"/>
        <end position="91"/>
    </location>
</feature>
<dbReference type="AlphaFoldDB" id="A0A518B258"/>
<evidence type="ECO:0000313" key="5">
    <source>
        <dbReference type="Proteomes" id="UP000317093"/>
    </source>
</evidence>
<keyword evidence="2" id="KW-0472">Membrane</keyword>
<feature type="transmembrane region" description="Helical" evidence="2">
    <location>
        <begin position="37"/>
        <end position="60"/>
    </location>
</feature>
<dbReference type="InterPro" id="IPR032806">
    <property type="entry name" value="YbfD_N"/>
</dbReference>
<dbReference type="Pfam" id="PF13808">
    <property type="entry name" value="DDE_Tnp_1_assoc"/>
    <property type="match status" value="1"/>
</dbReference>
<accession>A0A518B258</accession>
<proteinExistence type="predicted"/>
<name>A0A518B258_9BACT</name>
<protein>
    <recommendedName>
        <fullName evidence="3">H repeat-associated protein N-terminal domain-containing protein</fullName>
    </recommendedName>
</protein>
<evidence type="ECO:0000256" key="2">
    <source>
        <dbReference type="SAM" id="Phobius"/>
    </source>
</evidence>
<dbReference type="KEGG" id="knv:Pan216_18690"/>
<evidence type="ECO:0000259" key="3">
    <source>
        <dbReference type="Pfam" id="PF13808"/>
    </source>
</evidence>
<feature type="region of interest" description="Disordered" evidence="1">
    <location>
        <begin position="97"/>
        <end position="123"/>
    </location>
</feature>
<sequence length="123" mass="13378">MQGTFPMSKDVRAALEEVITHFEDLEAPRSSFNHRHLLVSVMVIAVMGLLAGASGPTGIAKWARMKKDLLLGTLELPNGIPAKDVFRRSFRESHLVCADPGPRSTQCRGIPRPNSKAGTSRAV</sequence>
<keyword evidence="2" id="KW-0812">Transmembrane</keyword>
<evidence type="ECO:0000256" key="1">
    <source>
        <dbReference type="SAM" id="MobiDB-lite"/>
    </source>
</evidence>
<dbReference type="EMBL" id="CP036279">
    <property type="protein sequence ID" value="QDU61016.1"/>
    <property type="molecule type" value="Genomic_DNA"/>
</dbReference>
<evidence type="ECO:0000313" key="4">
    <source>
        <dbReference type="EMBL" id="QDU61016.1"/>
    </source>
</evidence>
<reference evidence="4 5" key="1">
    <citation type="submission" date="2019-02" db="EMBL/GenBank/DDBJ databases">
        <title>Deep-cultivation of Planctomycetes and their phenomic and genomic characterization uncovers novel biology.</title>
        <authorList>
            <person name="Wiegand S."/>
            <person name="Jogler M."/>
            <person name="Boedeker C."/>
            <person name="Pinto D."/>
            <person name="Vollmers J."/>
            <person name="Rivas-Marin E."/>
            <person name="Kohn T."/>
            <person name="Peeters S.H."/>
            <person name="Heuer A."/>
            <person name="Rast P."/>
            <person name="Oberbeckmann S."/>
            <person name="Bunk B."/>
            <person name="Jeske O."/>
            <person name="Meyerdierks A."/>
            <person name="Storesund J.E."/>
            <person name="Kallscheuer N."/>
            <person name="Luecker S."/>
            <person name="Lage O.M."/>
            <person name="Pohl T."/>
            <person name="Merkel B.J."/>
            <person name="Hornburger P."/>
            <person name="Mueller R.-W."/>
            <person name="Bruemmer F."/>
            <person name="Labrenz M."/>
            <person name="Spormann A.M."/>
            <person name="Op den Camp H."/>
            <person name="Overmann J."/>
            <person name="Amann R."/>
            <person name="Jetten M.S.M."/>
            <person name="Mascher T."/>
            <person name="Medema M.H."/>
            <person name="Devos D.P."/>
            <person name="Kaster A.-K."/>
            <person name="Ovreas L."/>
            <person name="Rohde M."/>
            <person name="Galperin M.Y."/>
            <person name="Jogler C."/>
        </authorList>
    </citation>
    <scope>NUCLEOTIDE SEQUENCE [LARGE SCALE GENOMIC DNA]</scope>
    <source>
        <strain evidence="4 5">Pan216</strain>
    </source>
</reference>